<dbReference type="InterPro" id="IPR038217">
    <property type="entry name" value="MRG_C_sf"/>
</dbReference>
<dbReference type="EMBL" id="KB456260">
    <property type="protein sequence ID" value="EMF17476.1"/>
    <property type="molecule type" value="Genomic_DNA"/>
</dbReference>
<comment type="subunit">
    <text evidence="3">Component of the NuA4 histone acetyltransferase complex.</text>
</comment>
<keyword evidence="7" id="KW-0805">Transcription regulation</keyword>
<dbReference type="InterPro" id="IPR016197">
    <property type="entry name" value="Chromo-like_dom_sf"/>
</dbReference>
<dbReference type="GO" id="GO:0035267">
    <property type="term" value="C:NuA4 histone acetyltransferase complex"/>
    <property type="evidence" value="ECO:0007669"/>
    <property type="project" value="TreeGrafter"/>
</dbReference>
<dbReference type="Pfam" id="PF05712">
    <property type="entry name" value="MRG"/>
    <property type="match status" value="1"/>
</dbReference>
<dbReference type="RefSeq" id="XP_016765597.1">
    <property type="nucleotide sequence ID" value="XM_016903690.1"/>
</dbReference>
<feature type="domain" description="MRG" evidence="14">
    <location>
        <begin position="116"/>
        <end position="299"/>
    </location>
</feature>
<sequence length="313" mass="36180">MAPAPGTQAMYAKEERVLCFHGELLYEAKVLEARPKDPDDKNAGHKYRVHYKGWKNTWDDWVPQERLRKLSEENKELAQNLKKDMEAQRRAAAGISARGSEDRSSVAPPPPPRGVKRSRDMEGIEKEEEFVRRPAVRLFIPDTLKSILVDDWEKVTKDQKLVQMPAPTPINQFLEEYYRFESKHRRAGSADAEILEEVIAGVREYFNKCLGRILLYRFERPQYYKVHKELEAGSGDHAGKTLCDMYGCEHLLRLFVSMPDLIVHTNMDTQSVSRLREELAKMTQWLAKHIETYLAAEYEHAGQEYVDEGKNGA</sequence>
<comment type="similarity">
    <text evidence="2">Belongs to the MRG family.</text>
</comment>
<dbReference type="OMA" id="GLQTYFD"/>
<evidence type="ECO:0000259" key="14">
    <source>
        <dbReference type="Pfam" id="PF05712"/>
    </source>
</evidence>
<keyword evidence="17" id="KW-1185">Reference proteome</keyword>
<dbReference type="OrthoDB" id="124855at2759"/>
<dbReference type="HOGENOM" id="CLU_039566_1_1_1"/>
<dbReference type="STRING" id="692275.N1QJR3"/>
<proteinExistence type="inferred from homology"/>
<accession>N1QJR3</accession>
<dbReference type="PIRSF" id="PIRSF038133">
    <property type="entry name" value="HAT_Nua4_EAF3/MRG15"/>
    <property type="match status" value="1"/>
</dbReference>
<dbReference type="GO" id="GO:0032221">
    <property type="term" value="C:Rpd3S complex"/>
    <property type="evidence" value="ECO:0007669"/>
    <property type="project" value="TreeGrafter"/>
</dbReference>
<dbReference type="GO" id="GO:0006325">
    <property type="term" value="P:chromatin organization"/>
    <property type="evidence" value="ECO:0007669"/>
    <property type="project" value="UniProtKB-KW"/>
</dbReference>
<evidence type="ECO:0000256" key="9">
    <source>
        <dbReference type="ARBA" id="ARBA00023204"/>
    </source>
</evidence>
<dbReference type="CDD" id="cd18983">
    <property type="entry name" value="CBD_MSL3_like"/>
    <property type="match status" value="1"/>
</dbReference>
<dbReference type="GeneID" id="27900827"/>
<comment type="function">
    <text evidence="11">Involved in deacetylation of histones, chromatin assembly and chromosome segregation. May act as a transcriptional oscillator, directing histone deacetylases to specific chromosomal domains. Component of the NuA4 histone acetyltransferase complex which is involved in transcriptional activation of selected genes principally by acetylation of nucleosomal histone H4 and H2A. The NuA4 complex is also involved in DNA repair.</text>
</comment>
<name>N1QJR3_SPHMS</name>
<feature type="region of interest" description="Disordered" evidence="13">
    <location>
        <begin position="81"/>
        <end position="124"/>
    </location>
</feature>
<dbReference type="eggNOG" id="KOG3001">
    <property type="taxonomic scope" value="Eukaryota"/>
</dbReference>
<evidence type="ECO:0000256" key="6">
    <source>
        <dbReference type="ARBA" id="ARBA00022853"/>
    </source>
</evidence>
<evidence type="ECO:0000256" key="11">
    <source>
        <dbReference type="ARBA" id="ARBA00057322"/>
    </source>
</evidence>
<dbReference type="Pfam" id="PF22732">
    <property type="entry name" value="MSL3_chromo-like"/>
    <property type="match status" value="1"/>
</dbReference>
<organism evidence="16 17">
    <name type="scientific">Sphaerulina musiva (strain SO2202)</name>
    <name type="common">Poplar stem canker fungus</name>
    <name type="synonym">Septoria musiva</name>
    <dbReference type="NCBI Taxonomy" id="692275"/>
    <lineage>
        <taxon>Eukaryota</taxon>
        <taxon>Fungi</taxon>
        <taxon>Dikarya</taxon>
        <taxon>Ascomycota</taxon>
        <taxon>Pezizomycotina</taxon>
        <taxon>Dothideomycetes</taxon>
        <taxon>Dothideomycetidae</taxon>
        <taxon>Mycosphaerellales</taxon>
        <taxon>Mycosphaerellaceae</taxon>
        <taxon>Sphaerulina</taxon>
    </lineage>
</organism>
<feature type="domain" description="MSL3 chromodomain-like" evidence="15">
    <location>
        <begin position="11"/>
        <end position="82"/>
    </location>
</feature>
<dbReference type="SUPFAM" id="SSF54160">
    <property type="entry name" value="Chromo domain-like"/>
    <property type="match status" value="1"/>
</dbReference>
<dbReference type="Gene3D" id="2.30.30.140">
    <property type="match status" value="1"/>
</dbReference>
<dbReference type="Proteomes" id="UP000016931">
    <property type="component" value="Unassembled WGS sequence"/>
</dbReference>
<keyword evidence="10" id="KW-0539">Nucleus</keyword>
<evidence type="ECO:0000256" key="5">
    <source>
        <dbReference type="ARBA" id="ARBA00022763"/>
    </source>
</evidence>
<evidence type="ECO:0000256" key="1">
    <source>
        <dbReference type="ARBA" id="ARBA00004123"/>
    </source>
</evidence>
<gene>
    <name evidence="16" type="ORF">SEPMUDRAFT_146495</name>
</gene>
<dbReference type="PROSITE" id="PS51640">
    <property type="entry name" value="MRG"/>
    <property type="match status" value="1"/>
</dbReference>
<evidence type="ECO:0000256" key="12">
    <source>
        <dbReference type="ARBA" id="ARBA00072864"/>
    </source>
</evidence>
<keyword evidence="8" id="KW-0804">Transcription</keyword>
<dbReference type="InterPro" id="IPR008676">
    <property type="entry name" value="MRG"/>
</dbReference>
<dbReference type="GO" id="GO:0006355">
    <property type="term" value="P:regulation of DNA-templated transcription"/>
    <property type="evidence" value="ECO:0007669"/>
    <property type="project" value="InterPro"/>
</dbReference>
<evidence type="ECO:0000256" key="7">
    <source>
        <dbReference type="ARBA" id="ARBA00023015"/>
    </source>
</evidence>
<dbReference type="GO" id="GO:0006281">
    <property type="term" value="P:DNA repair"/>
    <property type="evidence" value="ECO:0007669"/>
    <property type="project" value="UniProtKB-KW"/>
</dbReference>
<evidence type="ECO:0000259" key="15">
    <source>
        <dbReference type="Pfam" id="PF22732"/>
    </source>
</evidence>
<keyword evidence="9" id="KW-0234">DNA repair</keyword>
<evidence type="ECO:0000256" key="3">
    <source>
        <dbReference type="ARBA" id="ARBA00011353"/>
    </source>
</evidence>
<dbReference type="Gene3D" id="1.10.274.30">
    <property type="entry name" value="MRG domain"/>
    <property type="match status" value="1"/>
</dbReference>
<evidence type="ECO:0000256" key="8">
    <source>
        <dbReference type="ARBA" id="ARBA00023163"/>
    </source>
</evidence>
<keyword evidence="5" id="KW-0227">DNA damage</keyword>
<comment type="subcellular location">
    <subcellularLocation>
        <location evidence="1">Nucleus</location>
    </subcellularLocation>
</comment>
<dbReference type="InterPro" id="IPR053820">
    <property type="entry name" value="MSL3_chromo-like"/>
</dbReference>
<protein>
    <recommendedName>
        <fullName evidence="4">Chromatin modification-related protein EAF3</fullName>
    </recommendedName>
    <alternativeName>
        <fullName evidence="12">Chromatin modification-related protein eaf3</fullName>
    </alternativeName>
</protein>
<evidence type="ECO:0000256" key="4">
    <source>
        <dbReference type="ARBA" id="ARBA00018505"/>
    </source>
</evidence>
<keyword evidence="6" id="KW-0156">Chromatin regulator</keyword>
<dbReference type="FunFam" id="1.10.274.30:FF:000004">
    <property type="entry name" value="Putative Chromatin modification-related protein eaf3"/>
    <property type="match status" value="1"/>
</dbReference>
<evidence type="ECO:0000256" key="10">
    <source>
        <dbReference type="ARBA" id="ARBA00023242"/>
    </source>
</evidence>
<evidence type="ECO:0000313" key="17">
    <source>
        <dbReference type="Proteomes" id="UP000016931"/>
    </source>
</evidence>
<reference evidence="16 17" key="1">
    <citation type="journal article" date="2012" name="PLoS Pathog.">
        <title>Diverse lifestyles and strategies of plant pathogenesis encoded in the genomes of eighteen Dothideomycetes fungi.</title>
        <authorList>
            <person name="Ohm R.A."/>
            <person name="Feau N."/>
            <person name="Henrissat B."/>
            <person name="Schoch C.L."/>
            <person name="Horwitz B.A."/>
            <person name="Barry K.W."/>
            <person name="Condon B.J."/>
            <person name="Copeland A.C."/>
            <person name="Dhillon B."/>
            <person name="Glaser F."/>
            <person name="Hesse C.N."/>
            <person name="Kosti I."/>
            <person name="LaButti K."/>
            <person name="Lindquist E.A."/>
            <person name="Lucas S."/>
            <person name="Salamov A.A."/>
            <person name="Bradshaw R.E."/>
            <person name="Ciuffetti L."/>
            <person name="Hamelin R.C."/>
            <person name="Kema G.H.J."/>
            <person name="Lawrence C."/>
            <person name="Scott J.A."/>
            <person name="Spatafora J.W."/>
            <person name="Turgeon B.G."/>
            <person name="de Wit P.J.G.M."/>
            <person name="Zhong S."/>
            <person name="Goodwin S.B."/>
            <person name="Grigoriev I.V."/>
        </authorList>
    </citation>
    <scope>NUCLEOTIDE SEQUENCE [LARGE SCALE GENOMIC DNA]</scope>
    <source>
        <strain evidence="16 17">SO2202</strain>
    </source>
</reference>
<evidence type="ECO:0000313" key="16">
    <source>
        <dbReference type="EMBL" id="EMF17476.1"/>
    </source>
</evidence>
<dbReference type="InterPro" id="IPR026541">
    <property type="entry name" value="MRG_dom"/>
</dbReference>
<dbReference type="PANTHER" id="PTHR10880:SF15">
    <property type="entry name" value="MSL COMPLEX SUBUNIT 3"/>
    <property type="match status" value="1"/>
</dbReference>
<dbReference type="PANTHER" id="PTHR10880">
    <property type="entry name" value="MORTALITY FACTOR 4-LIKE PROTEIN"/>
    <property type="match status" value="1"/>
</dbReference>
<dbReference type="AlphaFoldDB" id="N1QJR3"/>
<evidence type="ECO:0000256" key="2">
    <source>
        <dbReference type="ARBA" id="ARBA00009093"/>
    </source>
</evidence>
<evidence type="ECO:0000256" key="13">
    <source>
        <dbReference type="SAM" id="MobiDB-lite"/>
    </source>
</evidence>